<dbReference type="Pfam" id="PF07690">
    <property type="entry name" value="MFS_1"/>
    <property type="match status" value="1"/>
</dbReference>
<evidence type="ECO:0000313" key="8">
    <source>
        <dbReference type="EMBL" id="MFC0522173.1"/>
    </source>
</evidence>
<keyword evidence="3" id="KW-1003">Cell membrane</keyword>
<feature type="transmembrane region" description="Helical" evidence="7">
    <location>
        <begin position="383"/>
        <end position="402"/>
    </location>
</feature>
<evidence type="ECO:0000256" key="2">
    <source>
        <dbReference type="ARBA" id="ARBA00022448"/>
    </source>
</evidence>
<comment type="caution">
    <text evidence="8">The sequence shown here is derived from an EMBL/GenBank/DDBJ whole genome shotgun (WGS) entry which is preliminary data.</text>
</comment>
<feature type="transmembrane region" description="Helical" evidence="7">
    <location>
        <begin position="291"/>
        <end position="310"/>
    </location>
</feature>
<dbReference type="InterPro" id="IPR036259">
    <property type="entry name" value="MFS_trans_sf"/>
</dbReference>
<dbReference type="CDD" id="cd06173">
    <property type="entry name" value="MFS_MefA_like"/>
    <property type="match status" value="1"/>
</dbReference>
<keyword evidence="2" id="KW-0813">Transport</keyword>
<feature type="transmembrane region" description="Helical" evidence="7">
    <location>
        <begin position="50"/>
        <end position="70"/>
    </location>
</feature>
<comment type="subcellular location">
    <subcellularLocation>
        <location evidence="1">Cell membrane</location>
        <topology evidence="1">Multi-pass membrane protein</topology>
    </subcellularLocation>
</comment>
<dbReference type="PANTHER" id="PTHR43266">
    <property type="entry name" value="MACROLIDE-EFFLUX PROTEIN"/>
    <property type="match status" value="1"/>
</dbReference>
<evidence type="ECO:0000256" key="6">
    <source>
        <dbReference type="ARBA" id="ARBA00023136"/>
    </source>
</evidence>
<keyword evidence="4 7" id="KW-0812">Transmembrane</keyword>
<accession>A0ABV6LIF5</accession>
<keyword evidence="9" id="KW-1185">Reference proteome</keyword>
<feature type="transmembrane region" description="Helical" evidence="7">
    <location>
        <begin position="316"/>
        <end position="342"/>
    </location>
</feature>
<dbReference type="Gene3D" id="1.20.1250.20">
    <property type="entry name" value="MFS general substrate transporter like domains"/>
    <property type="match status" value="1"/>
</dbReference>
<evidence type="ECO:0000313" key="9">
    <source>
        <dbReference type="Proteomes" id="UP001589836"/>
    </source>
</evidence>
<reference evidence="8 9" key="1">
    <citation type="submission" date="2024-09" db="EMBL/GenBank/DDBJ databases">
        <authorList>
            <person name="Sun Q."/>
            <person name="Mori K."/>
        </authorList>
    </citation>
    <scope>NUCLEOTIDE SEQUENCE [LARGE SCALE GENOMIC DNA]</scope>
    <source>
        <strain evidence="8 9">NCAIM B.02529</strain>
    </source>
</reference>
<evidence type="ECO:0000256" key="1">
    <source>
        <dbReference type="ARBA" id="ARBA00004651"/>
    </source>
</evidence>
<dbReference type="InterPro" id="IPR011701">
    <property type="entry name" value="MFS"/>
</dbReference>
<proteinExistence type="predicted"/>
<dbReference type="EMBL" id="JBHLTP010000002">
    <property type="protein sequence ID" value="MFC0522173.1"/>
    <property type="molecule type" value="Genomic_DNA"/>
</dbReference>
<sequence length="431" mass="47230">MGIFNNTTFAKLFFASVTSRLGTIVGMTAFTFYLLDRFSEQPAYATFAEMMYSAPTLLVFVVTGVFADTLDRQKIAYYSDVICGILSLCLLGALWIDVMPVIFLVLFIRSAVAKFFTPAEMSLVQGILTKKEYPTAAGLNQMVAGVFNLFATGLGLGAYWLLGIQGAIVFDLITFIVSALLIRSSVITEEVRMPNGARTIKDLRYTSILQDFLRGLQYIIQHKLLLTIVSGFFVIGIVNGGLTVMPLYMLKYHLTPEAYEQWTVVLGIVFGVGMIAGSIAGALLTKIWKLYTCLSFSLIMAGSFIIVSGASSNVVFFLSLSGLIAFSIPLANIAIGGWLPSIVDKRMMGRVESWITPIMMVSHTATLAIITVGFPSIISIQSLFYVCGAILLLVGVFYMILLPRLSSKFEKHQQDIVVNTDVQSNSIEPVQ</sequence>
<dbReference type="PANTHER" id="PTHR43266:SF8">
    <property type="entry name" value="MACROLIDE-EFFLUX PROTEIN"/>
    <property type="match status" value="1"/>
</dbReference>
<protein>
    <submittedName>
        <fullName evidence="8">MFS transporter</fullName>
    </submittedName>
</protein>
<feature type="transmembrane region" description="Helical" evidence="7">
    <location>
        <begin position="262"/>
        <end position="284"/>
    </location>
</feature>
<name>A0ABV6LIF5_9BACI</name>
<feature type="transmembrane region" description="Helical" evidence="7">
    <location>
        <begin position="12"/>
        <end position="35"/>
    </location>
</feature>
<evidence type="ECO:0000256" key="5">
    <source>
        <dbReference type="ARBA" id="ARBA00022989"/>
    </source>
</evidence>
<feature type="transmembrane region" description="Helical" evidence="7">
    <location>
        <begin position="158"/>
        <end position="182"/>
    </location>
</feature>
<gene>
    <name evidence="8" type="ORF">ACFFGV_01035</name>
</gene>
<feature type="transmembrane region" description="Helical" evidence="7">
    <location>
        <begin position="224"/>
        <end position="250"/>
    </location>
</feature>
<dbReference type="Proteomes" id="UP001589836">
    <property type="component" value="Unassembled WGS sequence"/>
</dbReference>
<keyword evidence="6 7" id="KW-0472">Membrane</keyword>
<feature type="transmembrane region" description="Helical" evidence="7">
    <location>
        <begin position="82"/>
        <end position="108"/>
    </location>
</feature>
<organism evidence="8 9">
    <name type="scientific">Pontibacillus salicampi</name>
    <dbReference type="NCBI Taxonomy" id="1449801"/>
    <lineage>
        <taxon>Bacteria</taxon>
        <taxon>Bacillati</taxon>
        <taxon>Bacillota</taxon>
        <taxon>Bacilli</taxon>
        <taxon>Bacillales</taxon>
        <taxon>Bacillaceae</taxon>
        <taxon>Pontibacillus</taxon>
    </lineage>
</organism>
<feature type="transmembrane region" description="Helical" evidence="7">
    <location>
        <begin position="354"/>
        <end position="377"/>
    </location>
</feature>
<keyword evidence="5 7" id="KW-1133">Transmembrane helix</keyword>
<dbReference type="RefSeq" id="WP_377344689.1">
    <property type="nucleotide sequence ID" value="NZ_JBHLTP010000002.1"/>
</dbReference>
<dbReference type="SUPFAM" id="SSF103473">
    <property type="entry name" value="MFS general substrate transporter"/>
    <property type="match status" value="1"/>
</dbReference>
<evidence type="ECO:0000256" key="4">
    <source>
        <dbReference type="ARBA" id="ARBA00022692"/>
    </source>
</evidence>
<evidence type="ECO:0000256" key="3">
    <source>
        <dbReference type="ARBA" id="ARBA00022475"/>
    </source>
</evidence>
<evidence type="ECO:0000256" key="7">
    <source>
        <dbReference type="SAM" id="Phobius"/>
    </source>
</evidence>